<evidence type="ECO:0000313" key="1">
    <source>
        <dbReference type="EMBL" id="KAJ8895807.1"/>
    </source>
</evidence>
<protein>
    <submittedName>
        <fullName evidence="1">Uncharacterized protein</fullName>
    </submittedName>
</protein>
<keyword evidence="2" id="KW-1185">Reference proteome</keyword>
<proteinExistence type="predicted"/>
<sequence length="125" mass="14335">MFNHYILQEHNAGGRKFQKKMSPGTFTWCICCGHAEHSIQDCRFCGYKCHNINWVEHLNRMYPNNSASRNSLGKIIFHNYVVKEEQVAEDDSQTTDDFLPLYWLLGATVQTLGTGSDSRQCEVGD</sequence>
<organism evidence="1 2">
    <name type="scientific">Dryococelus australis</name>
    <dbReference type="NCBI Taxonomy" id="614101"/>
    <lineage>
        <taxon>Eukaryota</taxon>
        <taxon>Metazoa</taxon>
        <taxon>Ecdysozoa</taxon>
        <taxon>Arthropoda</taxon>
        <taxon>Hexapoda</taxon>
        <taxon>Insecta</taxon>
        <taxon>Pterygota</taxon>
        <taxon>Neoptera</taxon>
        <taxon>Polyneoptera</taxon>
        <taxon>Phasmatodea</taxon>
        <taxon>Verophasmatodea</taxon>
        <taxon>Anareolatae</taxon>
        <taxon>Phasmatidae</taxon>
        <taxon>Eurycanthinae</taxon>
        <taxon>Dryococelus</taxon>
    </lineage>
</organism>
<name>A0ABQ9IH70_9NEOP</name>
<gene>
    <name evidence="1" type="ORF">PR048_001145</name>
</gene>
<reference evidence="1 2" key="1">
    <citation type="submission" date="2023-02" db="EMBL/GenBank/DDBJ databases">
        <title>LHISI_Scaffold_Assembly.</title>
        <authorList>
            <person name="Stuart O.P."/>
            <person name="Cleave R."/>
            <person name="Magrath M.J.L."/>
            <person name="Mikheyev A.S."/>
        </authorList>
    </citation>
    <scope>NUCLEOTIDE SEQUENCE [LARGE SCALE GENOMIC DNA]</scope>
    <source>
        <strain evidence="1">Daus_M_001</strain>
        <tissue evidence="1">Leg muscle</tissue>
    </source>
</reference>
<dbReference type="Proteomes" id="UP001159363">
    <property type="component" value="Chromosome 1"/>
</dbReference>
<accession>A0ABQ9IH70</accession>
<dbReference type="EMBL" id="JARBHB010000001">
    <property type="protein sequence ID" value="KAJ8895807.1"/>
    <property type="molecule type" value="Genomic_DNA"/>
</dbReference>
<comment type="caution">
    <text evidence="1">The sequence shown here is derived from an EMBL/GenBank/DDBJ whole genome shotgun (WGS) entry which is preliminary data.</text>
</comment>
<evidence type="ECO:0000313" key="2">
    <source>
        <dbReference type="Proteomes" id="UP001159363"/>
    </source>
</evidence>